<evidence type="ECO:0000256" key="1">
    <source>
        <dbReference type="SAM" id="Phobius"/>
    </source>
</evidence>
<keyword evidence="3" id="KW-1185">Reference proteome</keyword>
<sequence>MGITEPIKKGTFPSPIRLRLSSSSNSKRRFVRAFLARFWVLLALCEWAVGFFFVVKSAFSQSNMFRGPSVAVSM</sequence>
<reference evidence="2 3" key="1">
    <citation type="submission" date="2019-04" db="EMBL/GenBank/DDBJ databases">
        <title>Friends and foes A comparative genomics studyof 23 Aspergillus species from section Flavi.</title>
        <authorList>
            <consortium name="DOE Joint Genome Institute"/>
            <person name="Kjaerbolling I."/>
            <person name="Vesth T."/>
            <person name="Frisvad J.C."/>
            <person name="Nybo J.L."/>
            <person name="Theobald S."/>
            <person name="Kildgaard S."/>
            <person name="Isbrandt T."/>
            <person name="Kuo A."/>
            <person name="Sato A."/>
            <person name="Lyhne E.K."/>
            <person name="Kogle M.E."/>
            <person name="Wiebenga A."/>
            <person name="Kun R.S."/>
            <person name="Lubbers R.J."/>
            <person name="Makela M.R."/>
            <person name="Barry K."/>
            <person name="Chovatia M."/>
            <person name="Clum A."/>
            <person name="Daum C."/>
            <person name="Haridas S."/>
            <person name="He G."/>
            <person name="LaButti K."/>
            <person name="Lipzen A."/>
            <person name="Mondo S."/>
            <person name="Riley R."/>
            <person name="Salamov A."/>
            <person name="Simmons B.A."/>
            <person name="Magnuson J.K."/>
            <person name="Henrissat B."/>
            <person name="Mortensen U.H."/>
            <person name="Larsen T.O."/>
            <person name="Devries R.P."/>
            <person name="Grigoriev I.V."/>
            <person name="Machida M."/>
            <person name="Baker S.E."/>
            <person name="Andersen M.R."/>
        </authorList>
    </citation>
    <scope>NUCLEOTIDE SEQUENCE [LARGE SCALE GENOMIC DNA]</scope>
    <source>
        <strain evidence="2 3">IBT 29228</strain>
    </source>
</reference>
<keyword evidence="1" id="KW-1133">Transmembrane helix</keyword>
<protein>
    <submittedName>
        <fullName evidence="2">Uncharacterized protein</fullName>
    </submittedName>
</protein>
<gene>
    <name evidence="2" type="ORF">BDV26DRAFT_268004</name>
</gene>
<name>A0A5N7B006_9EURO</name>
<keyword evidence="1" id="KW-0812">Transmembrane</keyword>
<accession>A0A5N7B006</accession>
<dbReference type="AlphaFoldDB" id="A0A5N7B006"/>
<organism evidence="2 3">
    <name type="scientific">Aspergillus bertholletiae</name>
    <dbReference type="NCBI Taxonomy" id="1226010"/>
    <lineage>
        <taxon>Eukaryota</taxon>
        <taxon>Fungi</taxon>
        <taxon>Dikarya</taxon>
        <taxon>Ascomycota</taxon>
        <taxon>Pezizomycotina</taxon>
        <taxon>Eurotiomycetes</taxon>
        <taxon>Eurotiomycetidae</taxon>
        <taxon>Eurotiales</taxon>
        <taxon>Aspergillaceae</taxon>
        <taxon>Aspergillus</taxon>
        <taxon>Aspergillus subgen. Circumdati</taxon>
    </lineage>
</organism>
<keyword evidence="1" id="KW-0472">Membrane</keyword>
<feature type="transmembrane region" description="Helical" evidence="1">
    <location>
        <begin position="34"/>
        <end position="55"/>
    </location>
</feature>
<proteinExistence type="predicted"/>
<evidence type="ECO:0000313" key="2">
    <source>
        <dbReference type="EMBL" id="KAE8375374.1"/>
    </source>
</evidence>
<dbReference type="Proteomes" id="UP000326198">
    <property type="component" value="Unassembled WGS sequence"/>
</dbReference>
<evidence type="ECO:0000313" key="3">
    <source>
        <dbReference type="Proteomes" id="UP000326198"/>
    </source>
</evidence>
<dbReference type="EMBL" id="ML736262">
    <property type="protein sequence ID" value="KAE8375374.1"/>
    <property type="molecule type" value="Genomic_DNA"/>
</dbReference>